<sequence>MKYLISSRDIAKHASGTVALTSCKLNPSIFCIGRSRLYSAALNKLDADAVTGCLRTSANTLSTDVIMFDSNRALDLGLDIIATEGRTPLKRFQERHKDIANLNYQSLGVFASLVVETLGNKKYKRFQAKEVTAMLLKAVREGSIDQNALNEKLRAKLGI</sequence>
<gene>
    <name evidence="1" type="ORF">KKP3000_000781</name>
</gene>
<comment type="caution">
    <text evidence="1">The sequence shown here is derived from an EMBL/GenBank/DDBJ whole genome shotgun (WGS) entry which is preliminary data.</text>
</comment>
<dbReference type="Proteomes" id="UP001579974">
    <property type="component" value="Unassembled WGS sequence"/>
</dbReference>
<dbReference type="EMBL" id="JBDXSU010000016">
    <property type="protein sequence ID" value="MFB5191989.1"/>
    <property type="molecule type" value="Genomic_DNA"/>
</dbReference>
<keyword evidence="2" id="KW-1185">Reference proteome</keyword>
<dbReference type="RefSeq" id="WP_275476007.1">
    <property type="nucleotide sequence ID" value="NZ_CP162940.1"/>
</dbReference>
<proteinExistence type="predicted"/>
<dbReference type="PROSITE" id="PS51257">
    <property type="entry name" value="PROKAR_LIPOPROTEIN"/>
    <property type="match status" value="1"/>
</dbReference>
<organism evidence="1 2">
    <name type="scientific">Alicyclobacillus fastidiosus</name>
    <dbReference type="NCBI Taxonomy" id="392011"/>
    <lineage>
        <taxon>Bacteria</taxon>
        <taxon>Bacillati</taxon>
        <taxon>Bacillota</taxon>
        <taxon>Bacilli</taxon>
        <taxon>Bacillales</taxon>
        <taxon>Alicyclobacillaceae</taxon>
        <taxon>Alicyclobacillus</taxon>
    </lineage>
</organism>
<protein>
    <submittedName>
        <fullName evidence="1">Uncharacterized protein</fullName>
    </submittedName>
</protein>
<reference evidence="1 2" key="1">
    <citation type="journal article" date="2024" name="Int. J. Mol. Sci.">
        <title>Exploration of Alicyclobacillus spp. Genome in Search of Antibiotic Resistance.</title>
        <authorList>
            <person name="Bucka-Kolendo J."/>
            <person name="Kiousi D.E."/>
            <person name="Dekowska A."/>
            <person name="Mikolajczuk-Szczyrba A."/>
            <person name="Karadedos D.M."/>
            <person name="Michael P."/>
            <person name="Galanis A."/>
            <person name="Sokolowska B."/>
        </authorList>
    </citation>
    <scope>NUCLEOTIDE SEQUENCE [LARGE SCALE GENOMIC DNA]</scope>
    <source>
        <strain evidence="1 2">KKP 3000</strain>
    </source>
</reference>
<evidence type="ECO:0000313" key="2">
    <source>
        <dbReference type="Proteomes" id="UP001579974"/>
    </source>
</evidence>
<evidence type="ECO:0000313" key="1">
    <source>
        <dbReference type="EMBL" id="MFB5191989.1"/>
    </source>
</evidence>
<accession>A0ABV5AI94</accession>
<name>A0ABV5AI94_9BACL</name>